<sequence>MSSKPHHHHPTHWILDWDGTITKNDTLDTLVHIAATAKPNFPTQDHWRRVSQAYMNDYSATIEKLAPNGHLPQSFEDEKRLLAQLKAVEQRSLDRVSSSSIFAGLSRKALEEGAWQAIASRRVEIRNGFAAFFQHIQVRERDRISILSVNWSRHFIRSCLDACGINLPFASTLSNELDKIDSGEPSTGLIVPATGADGTSIISSGDKLERLKDMRRENERIVYVGDSWTDIECLFAADVGICIRDECLGSGQKKLAKALERLGAVCPRLKDWEGADQCGVPWATDFGEIRDWMESRPSQQQSAK</sequence>
<dbReference type="Proteomes" id="UP000800040">
    <property type="component" value="Unassembled WGS sequence"/>
</dbReference>
<gene>
    <name evidence="1" type="ORF">BDW02DRAFT_501923</name>
</gene>
<evidence type="ECO:0000313" key="1">
    <source>
        <dbReference type="EMBL" id="KAF1832895.1"/>
    </source>
</evidence>
<organism evidence="1 2">
    <name type="scientific">Decorospora gaudefroyi</name>
    <dbReference type="NCBI Taxonomy" id="184978"/>
    <lineage>
        <taxon>Eukaryota</taxon>
        <taxon>Fungi</taxon>
        <taxon>Dikarya</taxon>
        <taxon>Ascomycota</taxon>
        <taxon>Pezizomycotina</taxon>
        <taxon>Dothideomycetes</taxon>
        <taxon>Pleosporomycetidae</taxon>
        <taxon>Pleosporales</taxon>
        <taxon>Pleosporineae</taxon>
        <taxon>Pleosporaceae</taxon>
        <taxon>Decorospora</taxon>
    </lineage>
</organism>
<dbReference type="PANTHER" id="PTHR28181:SF1">
    <property type="entry name" value="COLD TOLERANCE PROTEIN 1"/>
    <property type="match status" value="1"/>
</dbReference>
<evidence type="ECO:0008006" key="3">
    <source>
        <dbReference type="Google" id="ProtNLM"/>
    </source>
</evidence>
<keyword evidence="2" id="KW-1185">Reference proteome</keyword>
<accession>A0A6A5K5C8</accession>
<dbReference type="InterPro" id="IPR036412">
    <property type="entry name" value="HAD-like_sf"/>
</dbReference>
<dbReference type="EMBL" id="ML975329">
    <property type="protein sequence ID" value="KAF1832895.1"/>
    <property type="molecule type" value="Genomic_DNA"/>
</dbReference>
<dbReference type="InterPro" id="IPR050849">
    <property type="entry name" value="HAD-like_hydrolase_phosphatase"/>
</dbReference>
<dbReference type="CDD" id="cd01427">
    <property type="entry name" value="HAD_like"/>
    <property type="match status" value="1"/>
</dbReference>
<reference evidence="1" key="1">
    <citation type="submission" date="2020-01" db="EMBL/GenBank/DDBJ databases">
        <authorList>
            <consortium name="DOE Joint Genome Institute"/>
            <person name="Haridas S."/>
            <person name="Albert R."/>
            <person name="Binder M."/>
            <person name="Bloem J."/>
            <person name="Labutti K."/>
            <person name="Salamov A."/>
            <person name="Andreopoulos B."/>
            <person name="Baker S.E."/>
            <person name="Barry K."/>
            <person name="Bills G."/>
            <person name="Bluhm B.H."/>
            <person name="Cannon C."/>
            <person name="Castanera R."/>
            <person name="Culley D.E."/>
            <person name="Daum C."/>
            <person name="Ezra D."/>
            <person name="Gonzalez J.B."/>
            <person name="Henrissat B."/>
            <person name="Kuo A."/>
            <person name="Liang C."/>
            <person name="Lipzen A."/>
            <person name="Lutzoni F."/>
            <person name="Magnuson J."/>
            <person name="Mondo S."/>
            <person name="Nolan M."/>
            <person name="Ohm R."/>
            <person name="Pangilinan J."/>
            <person name="Park H.-J."/>
            <person name="Ramirez L."/>
            <person name="Alfaro M."/>
            <person name="Sun H."/>
            <person name="Tritt A."/>
            <person name="Yoshinaga Y."/>
            <person name="Zwiers L.-H."/>
            <person name="Turgeon B.G."/>
            <person name="Goodwin S.B."/>
            <person name="Spatafora J.W."/>
            <person name="Crous P.W."/>
            <person name="Grigoriev I.V."/>
        </authorList>
    </citation>
    <scope>NUCLEOTIDE SEQUENCE</scope>
    <source>
        <strain evidence="1">P77</strain>
    </source>
</reference>
<dbReference type="Pfam" id="PF12710">
    <property type="entry name" value="HAD"/>
    <property type="match status" value="1"/>
</dbReference>
<proteinExistence type="predicted"/>
<protein>
    <recommendedName>
        <fullName evidence="3">HAD-like protein</fullName>
    </recommendedName>
</protein>
<dbReference type="InterPro" id="IPR023214">
    <property type="entry name" value="HAD_sf"/>
</dbReference>
<dbReference type="OrthoDB" id="10255128at2759"/>
<evidence type="ECO:0000313" key="2">
    <source>
        <dbReference type="Proteomes" id="UP000800040"/>
    </source>
</evidence>
<dbReference type="PANTHER" id="PTHR28181">
    <property type="entry name" value="UPF0655 PROTEIN YCR015C"/>
    <property type="match status" value="1"/>
</dbReference>
<dbReference type="Gene3D" id="3.40.50.1000">
    <property type="entry name" value="HAD superfamily/HAD-like"/>
    <property type="match status" value="1"/>
</dbReference>
<dbReference type="AlphaFoldDB" id="A0A6A5K5C8"/>
<dbReference type="SUPFAM" id="SSF56784">
    <property type="entry name" value="HAD-like"/>
    <property type="match status" value="1"/>
</dbReference>
<name>A0A6A5K5C8_9PLEO</name>